<dbReference type="AlphaFoldDB" id="G8ZLD6"/>
<dbReference type="InParanoid" id="G8ZLD6"/>
<evidence type="ECO:0000313" key="3">
    <source>
        <dbReference type="Proteomes" id="UP000005627"/>
    </source>
</evidence>
<dbReference type="eggNOG" id="ENOG502S3IE">
    <property type="taxonomic scope" value="Eukaryota"/>
</dbReference>
<evidence type="ECO:0000313" key="2">
    <source>
        <dbReference type="EMBL" id="CCE89430.1"/>
    </source>
</evidence>
<dbReference type="KEGG" id="tdl:TDEL_0A00980"/>
<reference evidence="2 3" key="1">
    <citation type="journal article" date="2011" name="Proc. Natl. Acad. Sci. U.S.A.">
        <title>Evolutionary erosion of yeast sex chromosomes by mating-type switching accidents.</title>
        <authorList>
            <person name="Gordon J.L."/>
            <person name="Armisen D."/>
            <person name="Proux-Wera E."/>
            <person name="Oheigeartaigh S.S."/>
            <person name="Byrne K.P."/>
            <person name="Wolfe K.H."/>
        </authorList>
    </citation>
    <scope>NUCLEOTIDE SEQUENCE [LARGE SCALE GENOMIC DNA]</scope>
    <source>
        <strain evidence="3">ATCC 10662 / CBS 1146 / NBRC 0425 / NCYC 2629 / NRRL Y-866</strain>
    </source>
</reference>
<feature type="compositionally biased region" description="Polar residues" evidence="1">
    <location>
        <begin position="217"/>
        <end position="228"/>
    </location>
</feature>
<dbReference type="Proteomes" id="UP000005627">
    <property type="component" value="Chromosome 1"/>
</dbReference>
<dbReference type="HOGENOM" id="CLU_039198_0_0_1"/>
<organism evidence="2 3">
    <name type="scientific">Torulaspora delbrueckii</name>
    <name type="common">Yeast</name>
    <name type="synonym">Candida colliculosa</name>
    <dbReference type="NCBI Taxonomy" id="4950"/>
    <lineage>
        <taxon>Eukaryota</taxon>
        <taxon>Fungi</taxon>
        <taxon>Dikarya</taxon>
        <taxon>Ascomycota</taxon>
        <taxon>Saccharomycotina</taxon>
        <taxon>Saccharomycetes</taxon>
        <taxon>Saccharomycetales</taxon>
        <taxon>Saccharomycetaceae</taxon>
        <taxon>Torulaspora</taxon>
    </lineage>
</organism>
<evidence type="ECO:0000256" key="1">
    <source>
        <dbReference type="SAM" id="MobiDB-lite"/>
    </source>
</evidence>
<gene>
    <name evidence="2" type="primary">TDEL0A00980</name>
    <name evidence="2" type="ORF">TDEL_0A00980</name>
</gene>
<dbReference type="FunCoup" id="G8ZLD6">
    <property type="interactions" value="35"/>
</dbReference>
<keyword evidence="3" id="KW-1185">Reference proteome</keyword>
<sequence length="517" mass="58721">MKVKAPKRTKNKLGQRQLVSQDDFYSEATDFEEQAERWILSDIRKTLRFYVQAIELYEKGLNAPNATAHGTYNIMYNETRLFLQVYTDYLANTGYINLLQYVRLDDIANVSQLALPLNEIIDRFEKVTERFPDERSWDLDSNLLTSYLTLIESADSYSLRGEDIVELTRKFADLSRHSIENQFSELKSWDATIEEEESGFERDTTGSNASARDGSGVVSQQDDMSESMEMTDQITVETLSELLSNSYKFVQSLMEIIIEARLGESSTINPVQLNYLDDMMKKFTLQLKDVHQTISESLTLDEDQINVVLEANRGIEFIANGDLSSIETYVSETLNSSEISTELLLAKIDVLDFAVTCIDSNGDLQVQWQMCSLLNKLLAEARKKLADVRANTTGKMSSVGSQLSSLVFQQCDVLIASSDFELRRWVIKRRAGSNGDIKTMEVLMKNAKTFLVNASKIAERPCGLEENIVDKLKRNYIYNQAQARLSVLEGRDQAISNADISELYADHPFYKNAPTFQ</sequence>
<accession>G8ZLD6</accession>
<feature type="region of interest" description="Disordered" evidence="1">
    <location>
        <begin position="195"/>
        <end position="228"/>
    </location>
</feature>
<protein>
    <submittedName>
        <fullName evidence="2">Uncharacterized protein</fullName>
    </submittedName>
</protein>
<dbReference type="OrthoDB" id="5328412at2759"/>
<dbReference type="GeneID" id="11503190"/>
<dbReference type="RefSeq" id="XP_003678641.1">
    <property type="nucleotide sequence ID" value="XM_003678593.1"/>
</dbReference>
<dbReference type="EMBL" id="HE616742">
    <property type="protein sequence ID" value="CCE89430.1"/>
    <property type="molecule type" value="Genomic_DNA"/>
</dbReference>
<proteinExistence type="predicted"/>
<name>G8ZLD6_TORDE</name>